<feature type="region of interest" description="Disordered" evidence="1">
    <location>
        <begin position="618"/>
        <end position="661"/>
    </location>
</feature>
<evidence type="ECO:0000259" key="2">
    <source>
        <dbReference type="Pfam" id="PF03108"/>
    </source>
</evidence>
<feature type="domain" description="Transposase MuDR plant" evidence="2">
    <location>
        <begin position="246"/>
        <end position="293"/>
    </location>
</feature>
<feature type="region of interest" description="Disordered" evidence="1">
    <location>
        <begin position="514"/>
        <end position="603"/>
    </location>
</feature>
<evidence type="ECO:0000313" key="4">
    <source>
        <dbReference type="Proteomes" id="UP000187203"/>
    </source>
</evidence>
<feature type="compositionally biased region" description="Basic and acidic residues" evidence="1">
    <location>
        <begin position="140"/>
        <end position="151"/>
    </location>
</feature>
<dbReference type="PANTHER" id="PTHR31973:SF187">
    <property type="entry name" value="MUTATOR TRANSPOSASE MUDRA PROTEIN"/>
    <property type="match status" value="1"/>
</dbReference>
<evidence type="ECO:0000256" key="1">
    <source>
        <dbReference type="SAM" id="MobiDB-lite"/>
    </source>
</evidence>
<dbReference type="InterPro" id="IPR004332">
    <property type="entry name" value="Transposase_MuDR"/>
</dbReference>
<feature type="compositionally biased region" description="Basic residues" evidence="1">
    <location>
        <begin position="633"/>
        <end position="645"/>
    </location>
</feature>
<evidence type="ECO:0000313" key="3">
    <source>
        <dbReference type="EMBL" id="OMO89154.1"/>
    </source>
</evidence>
<keyword evidence="4" id="KW-1185">Reference proteome</keyword>
<dbReference type="EMBL" id="AWUE01016893">
    <property type="protein sequence ID" value="OMO89154.1"/>
    <property type="molecule type" value="Genomic_DNA"/>
</dbReference>
<feature type="compositionally biased region" description="Polar residues" evidence="1">
    <location>
        <begin position="517"/>
        <end position="529"/>
    </location>
</feature>
<dbReference type="PANTHER" id="PTHR31973">
    <property type="entry name" value="POLYPROTEIN, PUTATIVE-RELATED"/>
    <property type="match status" value="1"/>
</dbReference>
<dbReference type="Proteomes" id="UP000187203">
    <property type="component" value="Unassembled WGS sequence"/>
</dbReference>
<sequence>MAGQYYIQIYHGGRFVCDPYLRYEGGEFVRALDVPDTMNWAILENIIMRTIGMINVWEKYHEITLYDDHLVEEDPQVVELLGIGEGVNVPGVNDDNGQEVQDNGAVHQTGHGDLNEGNGAPTEAGEENDEKNEENVSLDDNEKNEENKYRDGFSVPVMGLSDGENDEEVQRALQRKLGKHACVRVRKARSGVGSVAIQPCSGSDIEDPLLWRFMMIENAAGEGDAVARRVESDDDNHSNDAGSINEEGRDAVRKYALVYRRELEFVKNDKDRVRVKCNTSENCPWFIFASDCKISKGFVVKNIENGQRVKKLVRDEIAGNYIDQYKLIWDYANELRVKNPGSTIKGLDTTIIQVLPAAEHRNCARHVYSNWNGKKLGRPFEAMYWNIVKATTERQSEDRFVELRKAHKTSEMSCCNITSTLNSGQKLSKGKTLSGIPCAHACTVIWHFKGEPDDYIHPYYHKETYLKAYAYDLQPINGDHEWAKTGREPLLPHYVQEKTLEGLKTACWKPQAAEAPQNATKKSLSTNAATKARSLPGIVIREPHTGVQARPLKPPGRAPPTEPKGNGKAHATDPINRPCRQRKPSFKGMGLCNQKNGDPKPYYGYSRSKEIAANMYVSSKGASTSAAGSLPRKTSHKGATKGKRKAPADPVRTQESMKKNK</sequence>
<feature type="compositionally biased region" description="Pro residues" evidence="1">
    <location>
        <begin position="552"/>
        <end position="562"/>
    </location>
</feature>
<feature type="compositionally biased region" description="Low complexity" evidence="1">
    <location>
        <begin position="618"/>
        <end position="629"/>
    </location>
</feature>
<dbReference type="OrthoDB" id="1937322at2759"/>
<name>A0A1R3J2U6_9ROSI</name>
<organism evidence="3 4">
    <name type="scientific">Corchorus olitorius</name>
    <dbReference type="NCBI Taxonomy" id="93759"/>
    <lineage>
        <taxon>Eukaryota</taxon>
        <taxon>Viridiplantae</taxon>
        <taxon>Streptophyta</taxon>
        <taxon>Embryophyta</taxon>
        <taxon>Tracheophyta</taxon>
        <taxon>Spermatophyta</taxon>
        <taxon>Magnoliopsida</taxon>
        <taxon>eudicotyledons</taxon>
        <taxon>Gunneridae</taxon>
        <taxon>Pentapetalae</taxon>
        <taxon>rosids</taxon>
        <taxon>malvids</taxon>
        <taxon>Malvales</taxon>
        <taxon>Malvaceae</taxon>
        <taxon>Grewioideae</taxon>
        <taxon>Apeibeae</taxon>
        <taxon>Corchorus</taxon>
    </lineage>
</organism>
<dbReference type="AlphaFoldDB" id="A0A1R3J2U6"/>
<comment type="caution">
    <text evidence="3">The sequence shown here is derived from an EMBL/GenBank/DDBJ whole genome shotgun (WGS) entry which is preliminary data.</text>
</comment>
<proteinExistence type="predicted"/>
<dbReference type="Pfam" id="PF03108">
    <property type="entry name" value="DBD_Tnp_Mut"/>
    <property type="match status" value="1"/>
</dbReference>
<reference evidence="4" key="1">
    <citation type="submission" date="2013-09" db="EMBL/GenBank/DDBJ databases">
        <title>Corchorus olitorius genome sequencing.</title>
        <authorList>
            <person name="Alam M."/>
            <person name="Haque M.S."/>
            <person name="Islam M.S."/>
            <person name="Emdad E.M."/>
            <person name="Islam M.M."/>
            <person name="Ahmed B."/>
            <person name="Halim A."/>
            <person name="Hossen Q.M.M."/>
            <person name="Hossain M.Z."/>
            <person name="Ahmed R."/>
            <person name="Khan M.M."/>
            <person name="Islam R."/>
            <person name="Rashid M.M."/>
            <person name="Khan S.A."/>
            <person name="Rahman M.S."/>
            <person name="Alam M."/>
            <person name="Yahiya A.S."/>
            <person name="Khan M.S."/>
            <person name="Azam M.S."/>
            <person name="Haque T."/>
            <person name="Lashkar M.Z.H."/>
            <person name="Akhand A.I."/>
            <person name="Morshed G."/>
            <person name="Roy S."/>
            <person name="Uddin K.S."/>
            <person name="Rabeya T."/>
            <person name="Hossain A.S."/>
            <person name="Chowdhury A."/>
            <person name="Snigdha A.R."/>
            <person name="Mortoza M.S."/>
            <person name="Matin S.A."/>
            <person name="Hoque S.M.E."/>
            <person name="Islam M.K."/>
            <person name="Roy D.K."/>
            <person name="Haider R."/>
            <person name="Moosa M.M."/>
            <person name="Elias S.M."/>
            <person name="Hasan A.M."/>
            <person name="Jahan S."/>
            <person name="Shafiuddin M."/>
            <person name="Mahmood N."/>
            <person name="Shommy N.S."/>
        </authorList>
    </citation>
    <scope>NUCLEOTIDE SEQUENCE [LARGE SCALE GENOMIC DNA]</scope>
    <source>
        <strain evidence="4">cv. O-4</strain>
    </source>
</reference>
<feature type="compositionally biased region" description="Acidic residues" evidence="1">
    <location>
        <begin position="124"/>
        <end position="139"/>
    </location>
</feature>
<accession>A0A1R3J2U6</accession>
<gene>
    <name evidence="3" type="ORF">COLO4_19905</name>
</gene>
<feature type="region of interest" description="Disordered" evidence="1">
    <location>
        <begin position="89"/>
        <end position="162"/>
    </location>
</feature>
<protein>
    <submittedName>
        <fullName evidence="3">Transposase, MuDR, plant</fullName>
    </submittedName>
</protein>